<evidence type="ECO:0000313" key="9">
    <source>
        <dbReference type="Proteomes" id="UP001165120"/>
    </source>
</evidence>
<dbReference type="Gene3D" id="1.20.1250.20">
    <property type="entry name" value="MFS general substrate transporter like domains"/>
    <property type="match status" value="1"/>
</dbReference>
<feature type="transmembrane region" description="Helical" evidence="6">
    <location>
        <begin position="365"/>
        <end position="383"/>
    </location>
</feature>
<feature type="region of interest" description="Disordered" evidence="5">
    <location>
        <begin position="15"/>
        <end position="37"/>
    </location>
</feature>
<gene>
    <name evidence="8" type="ORF">Cboi02_000417400</name>
</gene>
<evidence type="ECO:0000256" key="5">
    <source>
        <dbReference type="SAM" id="MobiDB-lite"/>
    </source>
</evidence>
<dbReference type="PANTHER" id="PTHR23508">
    <property type="entry name" value="CARBOXYLIC ACID TRANSPORTER PROTEIN HOMOLOG"/>
    <property type="match status" value="1"/>
</dbReference>
<keyword evidence="3 6" id="KW-1133">Transmembrane helix</keyword>
<keyword evidence="9" id="KW-1185">Reference proteome</keyword>
<protein>
    <submittedName>
        <fullName evidence="8">Unnamed protein product</fullName>
    </submittedName>
</protein>
<evidence type="ECO:0000256" key="3">
    <source>
        <dbReference type="ARBA" id="ARBA00022989"/>
    </source>
</evidence>
<evidence type="ECO:0000256" key="6">
    <source>
        <dbReference type="SAM" id="Phobius"/>
    </source>
</evidence>
<evidence type="ECO:0000259" key="7">
    <source>
        <dbReference type="PROSITE" id="PS50850"/>
    </source>
</evidence>
<sequence length="493" mass="54595">MSTIINKKEVEDISENTFEQERVGEESDPSEVLRDDESEDFSNESEWVALLAVVTAGCAFISDGYQQGIMTTVNIALGKSYSKYSTGNWKTMVSNSNLVANVLGQIFFGLVVDRIGRRQGFALTTLFIIVGSIIAACSKGSSQSAIFWMLIIARGISGFGIGGEYPCSATSAMEAADERLGNRRKLIPFILATNFPIALGLPLGSSVFLIVLSIWGENHPSGIWRTCFGIGAVFPLSIFVFRWRMRHAKVYKKNAIKRNVPYVLAFKRYWKSLLGVSSMWFIMDFVIYPNNIFSASVISTVIPHASMRRTAEWQLFLGSFAVFGSIIGMFLFGFMTRRTIIISGFLGYGIISIIVGAAFEKLVKIPALFIIFYALLNLIIYAGPCNLQSIVSSESFPTFIRASFYGLSAAIGKAGAAIGTEIFTPIQTHAGKKYTFFLSGGLCFLGALVSWLWIPETTNYNLKEEDEKFNQYLKENGWTGYMGEGDQKHEFKA</sequence>
<feature type="transmembrane region" description="Helical" evidence="6">
    <location>
        <begin position="186"/>
        <end position="216"/>
    </location>
</feature>
<keyword evidence="4 6" id="KW-0472">Membrane</keyword>
<feature type="transmembrane region" description="Helical" evidence="6">
    <location>
        <begin position="434"/>
        <end position="454"/>
    </location>
</feature>
<evidence type="ECO:0000256" key="1">
    <source>
        <dbReference type="ARBA" id="ARBA00004141"/>
    </source>
</evidence>
<keyword evidence="2 6" id="KW-0812">Transmembrane</keyword>
<feature type="transmembrane region" description="Helical" evidence="6">
    <location>
        <begin position="145"/>
        <end position="165"/>
    </location>
</feature>
<dbReference type="GO" id="GO:0005886">
    <property type="term" value="C:plasma membrane"/>
    <property type="evidence" value="ECO:0007669"/>
    <property type="project" value="TreeGrafter"/>
</dbReference>
<comment type="subcellular location">
    <subcellularLocation>
        <location evidence="1">Membrane</location>
        <topology evidence="1">Multi-pass membrane protein</topology>
    </subcellularLocation>
</comment>
<proteinExistence type="predicted"/>
<feature type="transmembrane region" description="Helical" evidence="6">
    <location>
        <begin position="339"/>
        <end position="359"/>
    </location>
</feature>
<dbReference type="InterPro" id="IPR036259">
    <property type="entry name" value="MFS_trans_sf"/>
</dbReference>
<dbReference type="PANTHER" id="PTHR23508:SF10">
    <property type="entry name" value="CARBOXYLIC ACID TRANSPORTER PROTEIN HOMOLOG"/>
    <property type="match status" value="1"/>
</dbReference>
<feature type="transmembrane region" description="Helical" evidence="6">
    <location>
        <begin position="313"/>
        <end position="332"/>
    </location>
</feature>
<feature type="transmembrane region" description="Helical" evidence="6">
    <location>
        <begin position="222"/>
        <end position="243"/>
    </location>
</feature>
<feature type="domain" description="Major facilitator superfamily (MFS) profile" evidence="7">
    <location>
        <begin position="52"/>
        <end position="458"/>
    </location>
</feature>
<reference evidence="8" key="1">
    <citation type="submission" date="2023-04" db="EMBL/GenBank/DDBJ databases">
        <title>Candida boidinii NBRC 10035.</title>
        <authorList>
            <person name="Ichikawa N."/>
            <person name="Sato H."/>
            <person name="Tonouchi N."/>
        </authorList>
    </citation>
    <scope>NUCLEOTIDE SEQUENCE</scope>
    <source>
        <strain evidence="8">NBRC 10035</strain>
    </source>
</reference>
<accession>A0A9W6T3X6</accession>
<name>A0A9W6T3X6_CANBO</name>
<dbReference type="InterPro" id="IPR020846">
    <property type="entry name" value="MFS_dom"/>
</dbReference>
<dbReference type="AlphaFoldDB" id="A0A9W6T3X6"/>
<feature type="compositionally biased region" description="Basic and acidic residues" evidence="5">
    <location>
        <begin position="19"/>
        <end position="35"/>
    </location>
</feature>
<organism evidence="8 9">
    <name type="scientific">Candida boidinii</name>
    <name type="common">Yeast</name>
    <dbReference type="NCBI Taxonomy" id="5477"/>
    <lineage>
        <taxon>Eukaryota</taxon>
        <taxon>Fungi</taxon>
        <taxon>Dikarya</taxon>
        <taxon>Ascomycota</taxon>
        <taxon>Saccharomycotina</taxon>
        <taxon>Pichiomycetes</taxon>
        <taxon>Pichiales</taxon>
        <taxon>Pichiaceae</taxon>
        <taxon>Ogataea</taxon>
        <taxon>Ogataea/Candida clade</taxon>
    </lineage>
</organism>
<comment type="caution">
    <text evidence="8">The sequence shown here is derived from an EMBL/GenBank/DDBJ whole genome shotgun (WGS) entry which is preliminary data.</text>
</comment>
<dbReference type="SUPFAM" id="SSF103473">
    <property type="entry name" value="MFS general substrate transporter"/>
    <property type="match status" value="1"/>
</dbReference>
<evidence type="ECO:0000256" key="4">
    <source>
        <dbReference type="ARBA" id="ARBA00023136"/>
    </source>
</evidence>
<feature type="transmembrane region" description="Helical" evidence="6">
    <location>
        <begin position="120"/>
        <end position="139"/>
    </location>
</feature>
<dbReference type="Pfam" id="PF00083">
    <property type="entry name" value="Sugar_tr"/>
    <property type="match status" value="1"/>
</dbReference>
<dbReference type="Proteomes" id="UP001165120">
    <property type="component" value="Unassembled WGS sequence"/>
</dbReference>
<feature type="transmembrane region" description="Helical" evidence="6">
    <location>
        <begin position="273"/>
        <end position="293"/>
    </location>
</feature>
<dbReference type="InterPro" id="IPR005828">
    <property type="entry name" value="MFS_sugar_transport-like"/>
</dbReference>
<dbReference type="GO" id="GO:0046943">
    <property type="term" value="F:carboxylic acid transmembrane transporter activity"/>
    <property type="evidence" value="ECO:0007669"/>
    <property type="project" value="TreeGrafter"/>
</dbReference>
<evidence type="ECO:0000256" key="2">
    <source>
        <dbReference type="ARBA" id="ARBA00022692"/>
    </source>
</evidence>
<dbReference type="EMBL" id="BSXN01001607">
    <property type="protein sequence ID" value="GME73780.1"/>
    <property type="molecule type" value="Genomic_DNA"/>
</dbReference>
<evidence type="ECO:0000313" key="8">
    <source>
        <dbReference type="EMBL" id="GME73780.1"/>
    </source>
</evidence>
<dbReference type="PROSITE" id="PS50850">
    <property type="entry name" value="MFS"/>
    <property type="match status" value="1"/>
</dbReference>